<evidence type="ECO:0000259" key="2">
    <source>
        <dbReference type="Pfam" id="PF00582"/>
    </source>
</evidence>
<keyword evidence="4" id="KW-1185">Reference proteome</keyword>
<evidence type="ECO:0000313" key="3">
    <source>
        <dbReference type="EMBL" id="AJZ76523.1"/>
    </source>
</evidence>
<dbReference type="Pfam" id="PF00582">
    <property type="entry name" value="Usp"/>
    <property type="match status" value="1"/>
</dbReference>
<dbReference type="PRINTS" id="PR01438">
    <property type="entry name" value="UNVRSLSTRESS"/>
</dbReference>
<sequence>MRKIQKILVPLDGSKNSIRGFEKALSIAQPTGAMITGLYVVHIPIRSALRITPQQRKKEISFAESIIGDVTERARNENVAFKPRIETGNPSDKITQIAKSGGFDIVVIGSRGMSGKKEILLGSVSNHVLHKADIPVLVVK</sequence>
<dbReference type="STRING" id="1603555.SU86_000295"/>
<dbReference type="InterPro" id="IPR006016">
    <property type="entry name" value="UspA"/>
</dbReference>
<dbReference type="CDD" id="cd00293">
    <property type="entry name" value="USP-like"/>
    <property type="match status" value="1"/>
</dbReference>
<accession>A0A3G1B431</accession>
<dbReference type="KEGG" id="tah:SU86_000295"/>
<evidence type="ECO:0000313" key="4">
    <source>
        <dbReference type="Proteomes" id="UP000266745"/>
    </source>
</evidence>
<proteinExistence type="inferred from homology"/>
<dbReference type="Gene3D" id="3.40.50.620">
    <property type="entry name" value="HUPs"/>
    <property type="match status" value="1"/>
</dbReference>
<feature type="domain" description="UspA" evidence="2">
    <location>
        <begin position="4"/>
        <end position="140"/>
    </location>
</feature>
<evidence type="ECO:0000256" key="1">
    <source>
        <dbReference type="ARBA" id="ARBA00008791"/>
    </source>
</evidence>
<dbReference type="PANTHER" id="PTHR46268:SF25">
    <property type="entry name" value="USPA DOMAIN PROTEIN"/>
    <property type="match status" value="1"/>
</dbReference>
<organism evidence="3 4">
    <name type="scientific">Candidatus Nitrosotenuis cloacae</name>
    <dbReference type="NCBI Taxonomy" id="1603555"/>
    <lineage>
        <taxon>Archaea</taxon>
        <taxon>Nitrososphaerota</taxon>
        <taxon>Candidatus Nitrosotenuis</taxon>
    </lineage>
</organism>
<dbReference type="InterPro" id="IPR014729">
    <property type="entry name" value="Rossmann-like_a/b/a_fold"/>
</dbReference>
<dbReference type="AlphaFoldDB" id="A0A3G1B431"/>
<comment type="similarity">
    <text evidence="1">Belongs to the universal stress protein A family.</text>
</comment>
<reference evidence="3 4" key="1">
    <citation type="journal article" date="2016" name="Sci. Rep.">
        <title>A novel ammonia-oxidizing archaeon from wastewater treatment plant: Its enrichment, physiological and genomic characteristics.</title>
        <authorList>
            <person name="Li Y."/>
            <person name="Ding K."/>
            <person name="Wen X."/>
            <person name="Zhang B."/>
            <person name="Shen B."/>
            <person name="Yang Y."/>
        </authorList>
    </citation>
    <scope>NUCLEOTIDE SEQUENCE [LARGE SCALE GENOMIC DNA]</scope>
    <source>
        <strain evidence="3 4">SAT1</strain>
    </source>
</reference>
<gene>
    <name evidence="3" type="ORF">SU86_000295</name>
</gene>
<protein>
    <recommendedName>
        <fullName evidence="2">UspA domain-containing protein</fullName>
    </recommendedName>
</protein>
<dbReference type="EMBL" id="CP011097">
    <property type="protein sequence ID" value="AJZ76523.1"/>
    <property type="molecule type" value="Genomic_DNA"/>
</dbReference>
<dbReference type="InterPro" id="IPR006015">
    <property type="entry name" value="Universal_stress_UspA"/>
</dbReference>
<name>A0A3G1B431_9ARCH</name>
<dbReference type="PANTHER" id="PTHR46268">
    <property type="entry name" value="STRESS RESPONSE PROTEIN NHAX"/>
    <property type="match status" value="1"/>
</dbReference>
<dbReference type="SUPFAM" id="SSF52402">
    <property type="entry name" value="Adenine nucleotide alpha hydrolases-like"/>
    <property type="match status" value="1"/>
</dbReference>
<dbReference type="Proteomes" id="UP000266745">
    <property type="component" value="Chromosome"/>
</dbReference>